<dbReference type="RefSeq" id="WP_071437453.1">
    <property type="nucleotide sequence ID" value="NZ_MLOK01000031.1"/>
</dbReference>
<dbReference type="AlphaFoldDB" id="A0A6N4A6V3"/>
<proteinExistence type="inferred from homology"/>
<dbReference type="EMBL" id="MLOK01000031">
    <property type="protein sequence ID" value="OIM21551.1"/>
    <property type="molecule type" value="Genomic_DNA"/>
</dbReference>
<dbReference type="SUPFAM" id="SSF53383">
    <property type="entry name" value="PLP-dependent transferases"/>
    <property type="match status" value="1"/>
</dbReference>
<dbReference type="PIRSF" id="PIRSF001434">
    <property type="entry name" value="CGS"/>
    <property type="match status" value="1"/>
</dbReference>
<comment type="caution">
    <text evidence="10">The sequence shown here is derived from an EMBL/GenBank/DDBJ whole genome shotgun (WGS) entry which is preliminary data.</text>
</comment>
<sequence>MTESDWTKLIKSTTKIDPLSGAVNTPIQFSSTFHQSNFDQFGEFDYARSGNPTRKVAEDAIAELENGERGFLFSTGMVAISSVLLTFGQGDHLLVSKEVYGGTYRLLNDILPRFGINHSFVDFSDLSAIENSIKKETKAVYIETPSNPTLAVSDIKKISRLAHQNHLIVIADNTFMSPFLQKPLELGADIVVHSATKFLAGHSDLTAGAVVTKTKELGDQVYFVQNAIGATLGVTDAWLLLRSIKTLGVRIQREAASAQAIAEWFEKSGKKVFYPGLPSNPGYEIHKSQAKSGGAVLSVDLGSKEAARKFVEKIKIPVFSVSLGGVETIVSYPPKMSHAELSADDLAADGITPGLLRISVGLENADDLIDDFNQALED</sequence>
<evidence type="ECO:0000256" key="9">
    <source>
        <dbReference type="RuleBase" id="RU362118"/>
    </source>
</evidence>
<evidence type="ECO:0000313" key="11">
    <source>
        <dbReference type="Proteomes" id="UP000181728"/>
    </source>
</evidence>
<dbReference type="EC" id="4.4.1.13" evidence="3"/>
<dbReference type="Gene3D" id="3.40.640.10">
    <property type="entry name" value="Type I PLP-dependent aspartate aminotransferase-like (Major domain)"/>
    <property type="match status" value="1"/>
</dbReference>
<protein>
    <recommendedName>
        <fullName evidence="3">cysteine-S-conjugate beta-lyase</fullName>
        <ecNumber evidence="3">4.4.1.13</ecNumber>
    </recommendedName>
</protein>
<dbReference type="PANTHER" id="PTHR11808:SF50">
    <property type="entry name" value="CYSTATHIONINE BETA-LYASE"/>
    <property type="match status" value="1"/>
</dbReference>
<dbReference type="GO" id="GO:0019346">
    <property type="term" value="P:transsulfuration"/>
    <property type="evidence" value="ECO:0007669"/>
    <property type="project" value="InterPro"/>
</dbReference>
<evidence type="ECO:0000256" key="1">
    <source>
        <dbReference type="ARBA" id="ARBA00001933"/>
    </source>
</evidence>
<dbReference type="InterPro" id="IPR000277">
    <property type="entry name" value="Cys/Met-Metab_PyrdxlP-dep_enz"/>
</dbReference>
<dbReference type="Gene3D" id="3.90.1150.10">
    <property type="entry name" value="Aspartate Aminotransferase, domain 1"/>
    <property type="match status" value="1"/>
</dbReference>
<reference evidence="10 11" key="1">
    <citation type="journal article" date="2016" name="BMC Genomics">
        <title>Consensus pan-genome assembly of the specialised wine bacterium Oenococcus oeni.</title>
        <authorList>
            <person name="Sternes P.R."/>
            <person name="Borneman A.R."/>
        </authorList>
    </citation>
    <scope>NUCLEOTIDE SEQUENCE [LARGE SCALE GENOMIC DNA]</scope>
    <source>
        <strain evidence="10 11">AWRIB661</strain>
    </source>
</reference>
<organism evidence="10 11">
    <name type="scientific">Oenococcus oeni</name>
    <name type="common">Leuconostoc oenos</name>
    <dbReference type="NCBI Taxonomy" id="1247"/>
    <lineage>
        <taxon>Bacteria</taxon>
        <taxon>Bacillati</taxon>
        <taxon>Bacillota</taxon>
        <taxon>Bacilli</taxon>
        <taxon>Lactobacillales</taxon>
        <taxon>Lactobacillaceae</taxon>
        <taxon>Oenococcus</taxon>
    </lineage>
</organism>
<keyword evidence="5 8" id="KW-0663">Pyridoxal phosphate</keyword>
<feature type="modified residue" description="N6-(pyridoxal phosphate)lysine" evidence="8">
    <location>
        <position position="197"/>
    </location>
</feature>
<evidence type="ECO:0000256" key="8">
    <source>
        <dbReference type="PIRSR" id="PIRSR001434-2"/>
    </source>
</evidence>
<accession>A0A6N4A6V3</accession>
<keyword evidence="4" id="KW-0028">Amino-acid biosynthesis</keyword>
<evidence type="ECO:0000256" key="3">
    <source>
        <dbReference type="ARBA" id="ARBA00012224"/>
    </source>
</evidence>
<evidence type="ECO:0000313" key="10">
    <source>
        <dbReference type="EMBL" id="OIM21551.1"/>
    </source>
</evidence>
<dbReference type="GO" id="GO:0047804">
    <property type="term" value="F:cysteine-S-conjugate beta-lyase activity"/>
    <property type="evidence" value="ECO:0007669"/>
    <property type="project" value="UniProtKB-EC"/>
</dbReference>
<dbReference type="PANTHER" id="PTHR11808">
    <property type="entry name" value="TRANS-SULFURATION ENZYME FAMILY MEMBER"/>
    <property type="match status" value="1"/>
</dbReference>
<keyword evidence="6" id="KW-0486">Methionine biosynthesis</keyword>
<dbReference type="GO" id="GO:0005737">
    <property type="term" value="C:cytoplasm"/>
    <property type="evidence" value="ECO:0007669"/>
    <property type="project" value="TreeGrafter"/>
</dbReference>
<gene>
    <name evidence="10" type="ORF">ATX59_03615</name>
</gene>
<comment type="similarity">
    <text evidence="2 9">Belongs to the trans-sulfuration enzymes family.</text>
</comment>
<evidence type="ECO:0000256" key="4">
    <source>
        <dbReference type="ARBA" id="ARBA00022605"/>
    </source>
</evidence>
<dbReference type="PROSITE" id="PS00868">
    <property type="entry name" value="CYS_MET_METAB_PP"/>
    <property type="match status" value="1"/>
</dbReference>
<evidence type="ECO:0000256" key="5">
    <source>
        <dbReference type="ARBA" id="ARBA00022898"/>
    </source>
</evidence>
<dbReference type="InterPro" id="IPR015421">
    <property type="entry name" value="PyrdxlP-dep_Trfase_major"/>
</dbReference>
<name>A0A6N4A6V3_OENOE</name>
<comment type="cofactor">
    <cofactor evidence="1 9">
        <name>pyridoxal 5'-phosphate</name>
        <dbReference type="ChEBI" id="CHEBI:597326"/>
    </cofactor>
</comment>
<dbReference type="GO" id="GO:0009086">
    <property type="term" value="P:methionine biosynthetic process"/>
    <property type="evidence" value="ECO:0007669"/>
    <property type="project" value="UniProtKB-KW"/>
</dbReference>
<dbReference type="CDD" id="cd00614">
    <property type="entry name" value="CGS_like"/>
    <property type="match status" value="1"/>
</dbReference>
<keyword evidence="7" id="KW-0456">Lyase</keyword>
<dbReference type="InterPro" id="IPR015422">
    <property type="entry name" value="PyrdxlP-dep_Trfase_small"/>
</dbReference>
<dbReference type="InterPro" id="IPR054542">
    <property type="entry name" value="Cys_met_metab_PP"/>
</dbReference>
<dbReference type="Proteomes" id="UP000181728">
    <property type="component" value="Unassembled WGS sequence"/>
</dbReference>
<evidence type="ECO:0000256" key="6">
    <source>
        <dbReference type="ARBA" id="ARBA00023167"/>
    </source>
</evidence>
<dbReference type="Pfam" id="PF01053">
    <property type="entry name" value="Cys_Met_Meta_PP"/>
    <property type="match status" value="1"/>
</dbReference>
<evidence type="ECO:0000256" key="7">
    <source>
        <dbReference type="ARBA" id="ARBA00023239"/>
    </source>
</evidence>
<dbReference type="FunFam" id="3.40.640.10:FF:000009">
    <property type="entry name" value="Cystathionine gamma-synthase homolog"/>
    <property type="match status" value="1"/>
</dbReference>
<evidence type="ECO:0000256" key="2">
    <source>
        <dbReference type="ARBA" id="ARBA00009077"/>
    </source>
</evidence>
<dbReference type="InterPro" id="IPR015424">
    <property type="entry name" value="PyrdxlP-dep_Trfase"/>
</dbReference>
<dbReference type="GO" id="GO:0030170">
    <property type="term" value="F:pyridoxal phosphate binding"/>
    <property type="evidence" value="ECO:0007669"/>
    <property type="project" value="InterPro"/>
</dbReference>
<dbReference type="FunFam" id="3.90.1150.10:FF:000033">
    <property type="entry name" value="Cystathionine gamma-synthase"/>
    <property type="match status" value="1"/>
</dbReference>